<protein>
    <submittedName>
        <fullName evidence="1">Uncharacterized protein</fullName>
    </submittedName>
</protein>
<evidence type="ECO:0000313" key="1">
    <source>
        <dbReference type="EMBL" id="CAB3246852.1"/>
    </source>
</evidence>
<accession>A0A8S1AD71</accession>
<gene>
    <name evidence="1" type="ORF">APLA_LOCUS11087</name>
</gene>
<keyword evidence="2" id="KW-1185">Reference proteome</keyword>
<dbReference type="Proteomes" id="UP000494106">
    <property type="component" value="Unassembled WGS sequence"/>
</dbReference>
<reference evidence="1 2" key="1">
    <citation type="submission" date="2020-04" db="EMBL/GenBank/DDBJ databases">
        <authorList>
            <person name="Wallbank WR R."/>
            <person name="Pardo Diaz C."/>
            <person name="Kozak K."/>
            <person name="Martin S."/>
            <person name="Jiggins C."/>
            <person name="Moest M."/>
            <person name="Warren A I."/>
            <person name="Byers J.R.P. K."/>
            <person name="Montejo-Kovacevich G."/>
            <person name="Yen C E."/>
        </authorList>
    </citation>
    <scope>NUCLEOTIDE SEQUENCE [LARGE SCALE GENOMIC DNA]</scope>
</reference>
<proteinExistence type="predicted"/>
<dbReference type="OrthoDB" id="7483518at2759"/>
<dbReference type="EMBL" id="CADEBC010000528">
    <property type="protein sequence ID" value="CAB3246852.1"/>
    <property type="molecule type" value="Genomic_DNA"/>
</dbReference>
<organism evidence="1 2">
    <name type="scientific">Arctia plantaginis</name>
    <name type="common">Wood tiger moth</name>
    <name type="synonym">Phalaena plantaginis</name>
    <dbReference type="NCBI Taxonomy" id="874455"/>
    <lineage>
        <taxon>Eukaryota</taxon>
        <taxon>Metazoa</taxon>
        <taxon>Ecdysozoa</taxon>
        <taxon>Arthropoda</taxon>
        <taxon>Hexapoda</taxon>
        <taxon>Insecta</taxon>
        <taxon>Pterygota</taxon>
        <taxon>Neoptera</taxon>
        <taxon>Endopterygota</taxon>
        <taxon>Lepidoptera</taxon>
        <taxon>Glossata</taxon>
        <taxon>Ditrysia</taxon>
        <taxon>Noctuoidea</taxon>
        <taxon>Erebidae</taxon>
        <taxon>Arctiinae</taxon>
        <taxon>Arctia</taxon>
    </lineage>
</organism>
<dbReference type="AlphaFoldDB" id="A0A8S1AD71"/>
<evidence type="ECO:0000313" key="2">
    <source>
        <dbReference type="Proteomes" id="UP000494106"/>
    </source>
</evidence>
<name>A0A8S1AD71_ARCPL</name>
<comment type="caution">
    <text evidence="1">The sequence shown here is derived from an EMBL/GenBank/DDBJ whole genome shotgun (WGS) entry which is preliminary data.</text>
</comment>
<sequence>MKKLQTNASYDTMPMGSDIQSVECLIEISESGAETYIHPWVTKEKAGFLYLLKFDYSRFTSVGGIVLGFIFEKFCLLLPSEWERLYLPKIFWRRYEAKVALAVASLGIAATLLPGDRTESHLFNILRSSDTAKVLRVGYFTTSYV</sequence>